<organism evidence="3 4">
    <name type="scientific">Microvirga terricola</name>
    <dbReference type="NCBI Taxonomy" id="2719797"/>
    <lineage>
        <taxon>Bacteria</taxon>
        <taxon>Pseudomonadati</taxon>
        <taxon>Pseudomonadota</taxon>
        <taxon>Alphaproteobacteria</taxon>
        <taxon>Hyphomicrobiales</taxon>
        <taxon>Methylobacteriaceae</taxon>
        <taxon>Microvirga</taxon>
    </lineage>
</organism>
<dbReference type="SUPFAM" id="SSF56300">
    <property type="entry name" value="Metallo-dependent phosphatases"/>
    <property type="match status" value="1"/>
</dbReference>
<feature type="domain" description="Capsule synthesis protein CapA" evidence="2">
    <location>
        <begin position="5"/>
        <end position="305"/>
    </location>
</feature>
<evidence type="ECO:0000259" key="2">
    <source>
        <dbReference type="SMART" id="SM00854"/>
    </source>
</evidence>
<dbReference type="EMBL" id="JAATJS010000007">
    <property type="protein sequence ID" value="NIX78274.1"/>
    <property type="molecule type" value="Genomic_DNA"/>
</dbReference>
<dbReference type="InterPro" id="IPR029052">
    <property type="entry name" value="Metallo-depent_PP-like"/>
</dbReference>
<protein>
    <submittedName>
        <fullName evidence="3">CapA family protein</fullName>
    </submittedName>
</protein>
<dbReference type="InterPro" id="IPR019079">
    <property type="entry name" value="Capsule_synth_CapA"/>
</dbReference>
<dbReference type="Proteomes" id="UP000707352">
    <property type="component" value="Unassembled WGS sequence"/>
</dbReference>
<dbReference type="PANTHER" id="PTHR33393">
    <property type="entry name" value="POLYGLUTAMINE SYNTHESIS ACCESSORY PROTEIN RV0574C-RELATED"/>
    <property type="match status" value="1"/>
</dbReference>
<evidence type="ECO:0000313" key="3">
    <source>
        <dbReference type="EMBL" id="NIX78274.1"/>
    </source>
</evidence>
<evidence type="ECO:0000313" key="4">
    <source>
        <dbReference type="Proteomes" id="UP000707352"/>
    </source>
</evidence>
<dbReference type="PANTHER" id="PTHR33393:SF11">
    <property type="entry name" value="POLYGLUTAMINE SYNTHESIS ACCESSORY PROTEIN RV0574C-RELATED"/>
    <property type="match status" value="1"/>
</dbReference>
<comment type="caution">
    <text evidence="3">The sequence shown here is derived from an EMBL/GenBank/DDBJ whole genome shotgun (WGS) entry which is preliminary data.</text>
</comment>
<comment type="similarity">
    <text evidence="1">Belongs to the CapA family.</text>
</comment>
<dbReference type="InterPro" id="IPR052169">
    <property type="entry name" value="CW_Biosynth-Accessory"/>
</dbReference>
<proteinExistence type="inferred from homology"/>
<dbReference type="Pfam" id="PF09587">
    <property type="entry name" value="PGA_cap"/>
    <property type="match status" value="1"/>
</dbReference>
<gene>
    <name evidence="3" type="ORF">HB375_16900</name>
</gene>
<name>A0ABX0VGA2_9HYPH</name>
<accession>A0ABX0VGA2</accession>
<evidence type="ECO:0000256" key="1">
    <source>
        <dbReference type="ARBA" id="ARBA00005662"/>
    </source>
</evidence>
<dbReference type="RefSeq" id="WP_167674185.1">
    <property type="nucleotide sequence ID" value="NZ_JAATJS010000007.1"/>
</dbReference>
<sequence>MTKISVAVAGQALLHGPIDGAGAGALRDILQQADAAFVNLEATLETEGAWPTKTKTLHLTNAGGIASLKALGFDALAHANNHAFDLGPPGIARTRSVVESAGLQLIGSGMSRDEAAKPAFIQGRAGTVAVLAVDLGPQPDIVYASADRAGINPLRMRRHVAVPPAQHAMLRELVAALGDDKREAARAAVGYRVDHAKDLEVFGTEVAEGAHIESGFAADPADFAAFDLALTAARAQADIVAVAIHNHHWDPNWKQMPAWVADLSRRLIDRGADLIAGTGAPVLQGISFYKGKPILAGLGNLIFHTRRSETYDRQGVDVWTGAACRCVFDTAENGARVEILPVAVGRPARQVGEVAPAPVPLEGEAARHVFDAMTADLLEEDRARVVLIDPARR</sequence>
<keyword evidence="4" id="KW-1185">Reference proteome</keyword>
<reference evidence="3 4" key="1">
    <citation type="submission" date="2020-03" db="EMBL/GenBank/DDBJ databases">
        <title>The genome sequence of Microvirga sp. c23x22.</title>
        <authorList>
            <person name="Zhang X."/>
        </authorList>
    </citation>
    <scope>NUCLEOTIDE SEQUENCE [LARGE SCALE GENOMIC DNA]</scope>
    <source>
        <strain evidence="4">c23x22</strain>
    </source>
</reference>
<dbReference type="SMART" id="SM00854">
    <property type="entry name" value="PGA_cap"/>
    <property type="match status" value="1"/>
</dbReference>